<feature type="compositionally biased region" description="Basic and acidic residues" evidence="1">
    <location>
        <begin position="1"/>
        <end position="21"/>
    </location>
</feature>
<dbReference type="Proteomes" id="UP000607653">
    <property type="component" value="Unassembled WGS sequence"/>
</dbReference>
<evidence type="ECO:0000313" key="2">
    <source>
        <dbReference type="EMBL" id="DAD40386.1"/>
    </source>
</evidence>
<sequence length="44" mass="5125">MQRSREQEPSERTVAGKREEPASSLVDFQSSRDKIRVFEQGFQP</sequence>
<proteinExistence type="predicted"/>
<organism evidence="2 3">
    <name type="scientific">Nelumbo nucifera</name>
    <name type="common">Sacred lotus</name>
    <dbReference type="NCBI Taxonomy" id="4432"/>
    <lineage>
        <taxon>Eukaryota</taxon>
        <taxon>Viridiplantae</taxon>
        <taxon>Streptophyta</taxon>
        <taxon>Embryophyta</taxon>
        <taxon>Tracheophyta</taxon>
        <taxon>Spermatophyta</taxon>
        <taxon>Magnoliopsida</taxon>
        <taxon>Proteales</taxon>
        <taxon>Nelumbonaceae</taxon>
        <taxon>Nelumbo</taxon>
    </lineage>
</organism>
<protein>
    <submittedName>
        <fullName evidence="2">Uncharacterized protein</fullName>
    </submittedName>
</protein>
<name>A0A822ZBG7_NELNU</name>
<feature type="region of interest" description="Disordered" evidence="1">
    <location>
        <begin position="1"/>
        <end position="28"/>
    </location>
</feature>
<gene>
    <name evidence="2" type="ORF">HUJ06_014709</name>
</gene>
<reference evidence="2 3" key="1">
    <citation type="journal article" date="2020" name="Mol. Biol. Evol.">
        <title>Distinct Expression and Methylation Patterns for Genes with Different Fates following a Single Whole-Genome Duplication in Flowering Plants.</title>
        <authorList>
            <person name="Shi T."/>
            <person name="Rahmani R.S."/>
            <person name="Gugger P.F."/>
            <person name="Wang M."/>
            <person name="Li H."/>
            <person name="Zhang Y."/>
            <person name="Li Z."/>
            <person name="Wang Q."/>
            <person name="Van de Peer Y."/>
            <person name="Marchal K."/>
            <person name="Chen J."/>
        </authorList>
    </citation>
    <scope>NUCLEOTIDE SEQUENCE [LARGE SCALE GENOMIC DNA]</scope>
    <source>
        <tissue evidence="2">Leaf</tissue>
    </source>
</reference>
<evidence type="ECO:0000313" key="3">
    <source>
        <dbReference type="Proteomes" id="UP000607653"/>
    </source>
</evidence>
<dbReference type="AlphaFoldDB" id="A0A822ZBG7"/>
<accession>A0A822ZBG7</accession>
<comment type="caution">
    <text evidence="2">The sequence shown here is derived from an EMBL/GenBank/DDBJ whole genome shotgun (WGS) entry which is preliminary data.</text>
</comment>
<keyword evidence="3" id="KW-1185">Reference proteome</keyword>
<evidence type="ECO:0000256" key="1">
    <source>
        <dbReference type="SAM" id="MobiDB-lite"/>
    </source>
</evidence>
<dbReference type="EMBL" id="DUZY01000005">
    <property type="protein sequence ID" value="DAD40386.1"/>
    <property type="molecule type" value="Genomic_DNA"/>
</dbReference>